<gene>
    <name evidence="1" type="ORF">FOMG_01024</name>
</gene>
<dbReference type="VEuPathDB" id="FungiDB:FOMG_01024"/>
<dbReference type="Proteomes" id="UP000030703">
    <property type="component" value="Unassembled WGS sequence"/>
</dbReference>
<dbReference type="EMBL" id="JH659329">
    <property type="protein sequence ID" value="EXK47780.1"/>
    <property type="molecule type" value="Genomic_DNA"/>
</dbReference>
<accession>X0AVI1</accession>
<evidence type="ECO:0000313" key="1">
    <source>
        <dbReference type="EMBL" id="EXK47780.1"/>
    </source>
</evidence>
<reference evidence="1" key="2">
    <citation type="submission" date="2012-05" db="EMBL/GenBank/DDBJ databases">
        <title>Annotation of the Genome Sequence of Fusarium oxysporum f. sp. melonis 26406.</title>
        <authorList>
            <consortium name="The Broad Institute Genomics Platform"/>
            <person name="Ma L.-J."/>
            <person name="Corby-Kistler H."/>
            <person name="Broz K."/>
            <person name="Gale L.R."/>
            <person name="Jonkers W."/>
            <person name="O'Donnell K."/>
            <person name="Ploetz R."/>
            <person name="Steinberg C."/>
            <person name="Schwartz D.C."/>
            <person name="VanEtten H."/>
            <person name="Zhou S."/>
            <person name="Young S.K."/>
            <person name="Zeng Q."/>
            <person name="Gargeya S."/>
            <person name="Fitzgerald M."/>
            <person name="Abouelleil A."/>
            <person name="Alvarado L."/>
            <person name="Chapman S.B."/>
            <person name="Gainer-Dewar J."/>
            <person name="Goldberg J."/>
            <person name="Griggs A."/>
            <person name="Gujja S."/>
            <person name="Hansen M."/>
            <person name="Howarth C."/>
            <person name="Imamovic A."/>
            <person name="Ireland A."/>
            <person name="Larimer J."/>
            <person name="McCowan C."/>
            <person name="Murphy C."/>
            <person name="Pearson M."/>
            <person name="Poon T.W."/>
            <person name="Priest M."/>
            <person name="Roberts A."/>
            <person name="Saif S."/>
            <person name="Shea T."/>
            <person name="Sykes S."/>
            <person name="Wortman J."/>
            <person name="Nusbaum C."/>
            <person name="Birren B."/>
        </authorList>
    </citation>
    <scope>NUCLEOTIDE SEQUENCE</scope>
    <source>
        <strain evidence="1">26406</strain>
    </source>
</reference>
<reference evidence="1" key="1">
    <citation type="submission" date="2012-04" db="EMBL/GenBank/DDBJ databases">
        <title>The Genome Sequence of Fusarium oxysporum melonis.</title>
        <authorList>
            <consortium name="The Broad Institute Genome Sequencing Platform"/>
            <person name="Ma L.-J."/>
            <person name="Gale L.R."/>
            <person name="Schwartz D.C."/>
            <person name="Zhou S."/>
            <person name="Corby-Kistler H."/>
            <person name="Young S.K."/>
            <person name="Zeng Q."/>
            <person name="Gargeya S."/>
            <person name="Fitzgerald M."/>
            <person name="Haas B."/>
            <person name="Abouelleil A."/>
            <person name="Alvarado L."/>
            <person name="Arachchi H.M."/>
            <person name="Berlin A."/>
            <person name="Brown A."/>
            <person name="Chapman S.B."/>
            <person name="Chen Z."/>
            <person name="Dunbar C."/>
            <person name="Freedman E."/>
            <person name="Gearin G."/>
            <person name="Goldberg J."/>
            <person name="Griggs A."/>
            <person name="Gujja S."/>
            <person name="Heiman D."/>
            <person name="Howarth C."/>
            <person name="Larson L."/>
            <person name="Lui A."/>
            <person name="MacDonald P.J.P."/>
            <person name="Montmayeur A."/>
            <person name="Murphy C."/>
            <person name="Neiman D."/>
            <person name="Pearson M."/>
            <person name="Priest M."/>
            <person name="Roberts A."/>
            <person name="Saif S."/>
            <person name="Shea T."/>
            <person name="Shenoy N."/>
            <person name="Sisk P."/>
            <person name="Stolte C."/>
            <person name="Sykes S."/>
            <person name="Wortman J."/>
            <person name="Nusbaum C."/>
            <person name="Birren B."/>
        </authorList>
    </citation>
    <scope>NUCLEOTIDE SEQUENCE</scope>
    <source>
        <strain evidence="1">26406</strain>
    </source>
</reference>
<dbReference type="HOGENOM" id="CLU_2346759_0_0_1"/>
<dbReference type="AlphaFoldDB" id="X0AVI1"/>
<sequence>MRVTVCLLDTWRRVTPTVGGVINDNVGVEASILQARSKSSSKLKVICKAARHLLRMWAWRFRPRNWRFVHRIVTGNVFNPMNRDVPACFFRKASGDI</sequence>
<organism evidence="1">
    <name type="scientific">Fusarium oxysporum f. sp. melonis 26406</name>
    <dbReference type="NCBI Taxonomy" id="1089452"/>
    <lineage>
        <taxon>Eukaryota</taxon>
        <taxon>Fungi</taxon>
        <taxon>Dikarya</taxon>
        <taxon>Ascomycota</taxon>
        <taxon>Pezizomycotina</taxon>
        <taxon>Sordariomycetes</taxon>
        <taxon>Hypocreomycetidae</taxon>
        <taxon>Hypocreales</taxon>
        <taxon>Nectriaceae</taxon>
        <taxon>Fusarium</taxon>
        <taxon>Fusarium oxysporum species complex</taxon>
    </lineage>
</organism>
<proteinExistence type="predicted"/>
<name>X0AVI1_FUSOX</name>
<protein>
    <submittedName>
        <fullName evidence="1">Uncharacterized protein</fullName>
    </submittedName>
</protein>